<sequence>MEPDRPKQEGWREKKRRETLQRITDSALRLFAADGYEATTLDAIAKAAGISRRTFFYYFDSKEEILAAWQKGLPEAFRAAILAQPKDQSPLDAVCSAHLKLMANFDAAQTIVIERILRSNEQLRASNQAKFLQMEQTTFEALCEIWPQAMRRKALRMVAMVSVGALRLAIDSWAEEQQRKPLADYVKEAFADLKAEVTDA</sequence>
<feature type="DNA-binding region" description="H-T-H motif" evidence="4">
    <location>
        <begin position="40"/>
        <end position="59"/>
    </location>
</feature>
<dbReference type="PANTHER" id="PTHR30055">
    <property type="entry name" value="HTH-TYPE TRANSCRIPTIONAL REGULATOR RUTR"/>
    <property type="match status" value="1"/>
</dbReference>
<dbReference type="InterPro" id="IPR009057">
    <property type="entry name" value="Homeodomain-like_sf"/>
</dbReference>
<dbReference type="Proteomes" id="UP000256748">
    <property type="component" value="Unassembled WGS sequence"/>
</dbReference>
<dbReference type="GO" id="GO:0003700">
    <property type="term" value="F:DNA-binding transcription factor activity"/>
    <property type="evidence" value="ECO:0007669"/>
    <property type="project" value="TreeGrafter"/>
</dbReference>
<evidence type="ECO:0000313" key="6">
    <source>
        <dbReference type="EMBL" id="RFB93120.1"/>
    </source>
</evidence>
<dbReference type="GO" id="GO:0000976">
    <property type="term" value="F:transcription cis-regulatory region binding"/>
    <property type="evidence" value="ECO:0007669"/>
    <property type="project" value="TreeGrafter"/>
</dbReference>
<evidence type="ECO:0000259" key="5">
    <source>
        <dbReference type="PROSITE" id="PS50977"/>
    </source>
</evidence>
<organism evidence="6 7">
    <name type="scientific">Rhizobium leguminosarum bv. trifolii</name>
    <dbReference type="NCBI Taxonomy" id="386"/>
    <lineage>
        <taxon>Bacteria</taxon>
        <taxon>Pseudomonadati</taxon>
        <taxon>Pseudomonadota</taxon>
        <taxon>Alphaproteobacteria</taxon>
        <taxon>Hyphomicrobiales</taxon>
        <taxon>Rhizobiaceae</taxon>
        <taxon>Rhizobium/Agrobacterium group</taxon>
        <taxon>Rhizobium</taxon>
    </lineage>
</organism>
<keyword evidence="1" id="KW-0805">Transcription regulation</keyword>
<proteinExistence type="predicted"/>
<keyword evidence="2 4" id="KW-0238">DNA-binding</keyword>
<dbReference type="InterPro" id="IPR050109">
    <property type="entry name" value="HTH-type_TetR-like_transc_reg"/>
</dbReference>
<dbReference type="PROSITE" id="PS50977">
    <property type="entry name" value="HTH_TETR_2"/>
    <property type="match status" value="1"/>
</dbReference>
<feature type="domain" description="HTH tetR-type" evidence="5">
    <location>
        <begin position="17"/>
        <end position="77"/>
    </location>
</feature>
<gene>
    <name evidence="6" type="ORF">B5K10_14325</name>
</gene>
<dbReference type="SUPFAM" id="SSF46689">
    <property type="entry name" value="Homeodomain-like"/>
    <property type="match status" value="1"/>
</dbReference>
<comment type="caution">
    <text evidence="6">The sequence shown here is derived from an EMBL/GenBank/DDBJ whole genome shotgun (WGS) entry which is preliminary data.</text>
</comment>
<evidence type="ECO:0000256" key="3">
    <source>
        <dbReference type="ARBA" id="ARBA00023163"/>
    </source>
</evidence>
<dbReference type="InterPro" id="IPR001647">
    <property type="entry name" value="HTH_TetR"/>
</dbReference>
<dbReference type="RefSeq" id="WP_116273771.1">
    <property type="nucleotide sequence ID" value="NZ_KZ859521.1"/>
</dbReference>
<evidence type="ECO:0000256" key="1">
    <source>
        <dbReference type="ARBA" id="ARBA00023015"/>
    </source>
</evidence>
<name>A0A3E1BJI7_RHILT</name>
<keyword evidence="3" id="KW-0804">Transcription</keyword>
<evidence type="ECO:0000313" key="7">
    <source>
        <dbReference type="Proteomes" id="UP000256748"/>
    </source>
</evidence>
<dbReference type="EMBL" id="NAOO01000017">
    <property type="protein sequence ID" value="RFB93120.1"/>
    <property type="molecule type" value="Genomic_DNA"/>
</dbReference>
<dbReference type="PANTHER" id="PTHR30055:SF238">
    <property type="entry name" value="MYCOFACTOCIN BIOSYNTHESIS TRANSCRIPTIONAL REGULATOR MFTR-RELATED"/>
    <property type="match status" value="1"/>
</dbReference>
<evidence type="ECO:0000256" key="2">
    <source>
        <dbReference type="ARBA" id="ARBA00023125"/>
    </source>
</evidence>
<dbReference type="Pfam" id="PF00440">
    <property type="entry name" value="TetR_N"/>
    <property type="match status" value="1"/>
</dbReference>
<reference evidence="6 7" key="1">
    <citation type="submission" date="2017-03" db="EMBL/GenBank/DDBJ databases">
        <title>Genome analysis of Rhizobial strains effectives or ineffectives for nitrogen fixation isolated from bean seeds.</title>
        <authorList>
            <person name="Peralta H."/>
            <person name="Aguilar-Vera A."/>
            <person name="Mora Y."/>
            <person name="Vargas-Lagunas C."/>
            <person name="Girard L."/>
            <person name="Mora J."/>
        </authorList>
    </citation>
    <scope>NUCLEOTIDE SEQUENCE [LARGE SCALE GENOMIC DNA]</scope>
    <source>
        <strain evidence="6 7">CCGM5</strain>
    </source>
</reference>
<dbReference type="PRINTS" id="PR00455">
    <property type="entry name" value="HTHTETR"/>
</dbReference>
<evidence type="ECO:0000256" key="4">
    <source>
        <dbReference type="PROSITE-ProRule" id="PRU00335"/>
    </source>
</evidence>
<protein>
    <submittedName>
        <fullName evidence="6">TetR family transcriptional regulator</fullName>
    </submittedName>
</protein>
<dbReference type="AlphaFoldDB" id="A0A3E1BJI7"/>
<dbReference type="PROSITE" id="PS01081">
    <property type="entry name" value="HTH_TETR_1"/>
    <property type="match status" value="1"/>
</dbReference>
<dbReference type="InterPro" id="IPR023772">
    <property type="entry name" value="DNA-bd_HTH_TetR-type_CS"/>
</dbReference>
<accession>A0A3E1BJI7</accession>
<dbReference type="Gene3D" id="1.10.357.10">
    <property type="entry name" value="Tetracycline Repressor, domain 2"/>
    <property type="match status" value="1"/>
</dbReference>